<comment type="subunit">
    <text evidence="1">Homodimer.</text>
</comment>
<proteinExistence type="inferred from homology"/>
<name>A0A0L0MIM4_9MOLU</name>
<reference evidence="13 14" key="1">
    <citation type="journal article" date="2015" name="BMC Microbiol.">
        <title>'Candidatus Phytoplasma phoenicium' associated with almond witches'-broom disease: from draft genome to genetic diversity among strain populations.</title>
        <authorList>
            <person name="Quaglino F."/>
            <person name="Kube M."/>
            <person name="Jawhari M."/>
            <person name="Abou-Jawdah Y."/>
            <person name="Siewert C."/>
            <person name="Choueiri E."/>
            <person name="Sobh H."/>
            <person name="Casati P."/>
            <person name="Tedeschi R."/>
            <person name="Molino Lova M."/>
            <person name="Alma A."/>
            <person name="Bianco P.A."/>
        </authorList>
    </citation>
    <scope>NUCLEOTIDE SEQUENCE [LARGE SCALE GENOMIC DNA]</scope>
    <source>
        <strain evidence="13 14">SA213</strain>
    </source>
</reference>
<evidence type="ECO:0000259" key="12">
    <source>
        <dbReference type="PROSITE" id="PS50862"/>
    </source>
</evidence>
<evidence type="ECO:0000313" key="13">
    <source>
        <dbReference type="EMBL" id="KND62542.1"/>
    </source>
</evidence>
<keyword evidence="6" id="KW-0547">Nucleotide-binding</keyword>
<dbReference type="GO" id="GO:0005829">
    <property type="term" value="C:cytosol"/>
    <property type="evidence" value="ECO:0007669"/>
    <property type="project" value="TreeGrafter"/>
</dbReference>
<evidence type="ECO:0000256" key="7">
    <source>
        <dbReference type="ARBA" id="ARBA00022840"/>
    </source>
</evidence>
<feature type="non-terminal residue" evidence="13">
    <location>
        <position position="1"/>
    </location>
</feature>
<dbReference type="OrthoDB" id="9801152at2"/>
<dbReference type="HAMAP" id="MF_00252">
    <property type="entry name" value="Lys_tRNA_synth_class2"/>
    <property type="match status" value="1"/>
</dbReference>
<dbReference type="SUPFAM" id="SSF55681">
    <property type="entry name" value="Class II aaRS and biotin synthetases"/>
    <property type="match status" value="1"/>
</dbReference>
<dbReference type="InterPro" id="IPR045864">
    <property type="entry name" value="aa-tRNA-synth_II/BPL/LPL"/>
</dbReference>
<dbReference type="EMBL" id="JPSQ01000058">
    <property type="protein sequence ID" value="KND62542.1"/>
    <property type="molecule type" value="Genomic_DNA"/>
</dbReference>
<keyword evidence="14" id="KW-1185">Reference proteome</keyword>
<dbReference type="CDD" id="cd00775">
    <property type="entry name" value="LysRS_core"/>
    <property type="match status" value="1"/>
</dbReference>
<feature type="domain" description="Aminoacyl-transfer RNA synthetases class-II family profile" evidence="12">
    <location>
        <begin position="106"/>
        <end position="415"/>
    </location>
</feature>
<dbReference type="GO" id="GO:0004824">
    <property type="term" value="F:lysine-tRNA ligase activity"/>
    <property type="evidence" value="ECO:0007669"/>
    <property type="project" value="UniProtKB-EC"/>
</dbReference>
<dbReference type="GO" id="GO:0006430">
    <property type="term" value="P:lysyl-tRNA aminoacylation"/>
    <property type="evidence" value="ECO:0007669"/>
    <property type="project" value="InterPro"/>
</dbReference>
<evidence type="ECO:0000256" key="11">
    <source>
        <dbReference type="RuleBase" id="RU000336"/>
    </source>
</evidence>
<dbReference type="Gene3D" id="2.40.50.140">
    <property type="entry name" value="Nucleic acid-binding proteins"/>
    <property type="match status" value="1"/>
</dbReference>
<accession>A0A0L0MIM4</accession>
<dbReference type="Pfam" id="PF00152">
    <property type="entry name" value="tRNA-synt_2"/>
    <property type="match status" value="1"/>
</dbReference>
<dbReference type="NCBIfam" id="NF001756">
    <property type="entry name" value="PRK00484.1"/>
    <property type="match status" value="1"/>
</dbReference>
<dbReference type="PANTHER" id="PTHR42918:SF15">
    <property type="entry name" value="LYSINE--TRNA LIGASE, CHLOROPLASTIC_MITOCHONDRIAL"/>
    <property type="match status" value="1"/>
</dbReference>
<dbReference type="AlphaFoldDB" id="A0A0L0MIM4"/>
<evidence type="ECO:0000256" key="2">
    <source>
        <dbReference type="ARBA" id="ARBA00013166"/>
    </source>
</evidence>
<evidence type="ECO:0000256" key="5">
    <source>
        <dbReference type="ARBA" id="ARBA00022723"/>
    </source>
</evidence>
<keyword evidence="8" id="KW-0648">Protein biosynthesis</keyword>
<dbReference type="InterPro" id="IPR004365">
    <property type="entry name" value="NA-bd_OB_tRNA"/>
</dbReference>
<dbReference type="NCBIfam" id="TIGR00499">
    <property type="entry name" value="lysS_bact"/>
    <property type="match status" value="1"/>
</dbReference>
<evidence type="ECO:0000256" key="1">
    <source>
        <dbReference type="ARBA" id="ARBA00011738"/>
    </source>
</evidence>
<keyword evidence="5 11" id="KW-0479">Metal-binding</keyword>
<keyword evidence="9 13" id="KW-0030">Aminoacyl-tRNA synthetase</keyword>
<dbReference type="PRINTS" id="PR00982">
    <property type="entry name" value="TRNASYNTHLYS"/>
</dbReference>
<dbReference type="InterPro" id="IPR012340">
    <property type="entry name" value="NA-bd_OB-fold"/>
</dbReference>
<dbReference type="GO" id="GO:0000049">
    <property type="term" value="F:tRNA binding"/>
    <property type="evidence" value="ECO:0007669"/>
    <property type="project" value="TreeGrafter"/>
</dbReference>
<comment type="caution">
    <text evidence="13">The sequence shown here is derived from an EMBL/GenBank/DDBJ whole genome shotgun (WGS) entry which is preliminary data.</text>
</comment>
<dbReference type="GO" id="GO:0005524">
    <property type="term" value="F:ATP binding"/>
    <property type="evidence" value="ECO:0007669"/>
    <property type="project" value="UniProtKB-KW"/>
</dbReference>
<evidence type="ECO:0000313" key="14">
    <source>
        <dbReference type="Proteomes" id="UP000037086"/>
    </source>
</evidence>
<dbReference type="GO" id="GO:0046872">
    <property type="term" value="F:metal ion binding"/>
    <property type="evidence" value="ECO:0007669"/>
    <property type="project" value="UniProtKB-KW"/>
</dbReference>
<dbReference type="InterPro" id="IPR002313">
    <property type="entry name" value="Lys-tRNA-ligase_II"/>
</dbReference>
<organism evidence="13 14">
    <name type="scientific">Candidatus Phytoplasma phoenicium</name>
    <dbReference type="NCBI Taxonomy" id="198422"/>
    <lineage>
        <taxon>Bacteria</taxon>
        <taxon>Bacillati</taxon>
        <taxon>Mycoplasmatota</taxon>
        <taxon>Mollicutes</taxon>
        <taxon>Acholeplasmatales</taxon>
        <taxon>Acholeplasmataceae</taxon>
        <taxon>Candidatus Phytoplasma</taxon>
        <taxon>16SrIX (Pigeon pea witches'-broom group)</taxon>
    </lineage>
</organism>
<keyword evidence="7" id="KW-0067">ATP-binding</keyword>
<evidence type="ECO:0000256" key="8">
    <source>
        <dbReference type="ARBA" id="ARBA00022917"/>
    </source>
</evidence>
<dbReference type="RefSeq" id="WP_050337345.1">
    <property type="nucleotide sequence ID" value="NZ_JPSQ01000058.1"/>
</dbReference>
<dbReference type="SUPFAM" id="SSF50249">
    <property type="entry name" value="Nucleic acid-binding proteins"/>
    <property type="match status" value="1"/>
</dbReference>
<comment type="cofactor">
    <cofactor evidence="11">
        <name>Mg(2+)</name>
        <dbReference type="ChEBI" id="CHEBI:18420"/>
    </cofactor>
    <text evidence="11">Binds 3 Mg(2+) ions per subunit.</text>
</comment>
<dbReference type="InterPro" id="IPR018149">
    <property type="entry name" value="Lys-tRNA-synth_II_C"/>
</dbReference>
<comment type="catalytic activity">
    <reaction evidence="10 11">
        <text>tRNA(Lys) + L-lysine + ATP = L-lysyl-tRNA(Lys) + AMP + diphosphate</text>
        <dbReference type="Rhea" id="RHEA:20792"/>
        <dbReference type="Rhea" id="RHEA-COMP:9696"/>
        <dbReference type="Rhea" id="RHEA-COMP:9697"/>
        <dbReference type="ChEBI" id="CHEBI:30616"/>
        <dbReference type="ChEBI" id="CHEBI:32551"/>
        <dbReference type="ChEBI" id="CHEBI:33019"/>
        <dbReference type="ChEBI" id="CHEBI:78442"/>
        <dbReference type="ChEBI" id="CHEBI:78529"/>
        <dbReference type="ChEBI" id="CHEBI:456215"/>
        <dbReference type="EC" id="6.1.1.6"/>
    </reaction>
</comment>
<dbReference type="Gene3D" id="3.30.930.10">
    <property type="entry name" value="Bira Bifunctional Protein, Domain 2"/>
    <property type="match status" value="1"/>
</dbReference>
<evidence type="ECO:0000256" key="10">
    <source>
        <dbReference type="ARBA" id="ARBA00048573"/>
    </source>
</evidence>
<dbReference type="InterPro" id="IPR044136">
    <property type="entry name" value="Lys-tRNA-ligase_II_N"/>
</dbReference>
<gene>
    <name evidence="13" type="primary">lysS</name>
    <name evidence="13" type="ORF">AlmWB_02680</name>
</gene>
<evidence type="ECO:0000256" key="9">
    <source>
        <dbReference type="ARBA" id="ARBA00023146"/>
    </source>
</evidence>
<dbReference type="CDD" id="cd04322">
    <property type="entry name" value="LysRS_N"/>
    <property type="match status" value="1"/>
</dbReference>
<dbReference type="Pfam" id="PF01336">
    <property type="entry name" value="tRNA_anti-codon"/>
    <property type="match status" value="1"/>
</dbReference>
<sequence>AGFCKLQDFNHDVQIYINAKLVDDRSFQIYKMADLGDIVGVTGYLFFTKTNELTIKANEFIHLSKSLIPLPDKHKGLKNKEVIRKKRYIDLIINSQTRNIFITRIKIIQEIRNFFNNHGFLEVETPILHSIYGGAAAKPFITHHNALNSDFYLRIATEIPLKKLIIGGMKAVYEIGRIFRNEGIDANHNPEFTTIEAYLAYSNMDGMMQLTENCLKEVCQKILGTLEFQYKQHSINFAIFEKYDMLNIIHQRTGIDFTQYLTLAQCKELAKENQIILEKFYTKGDIITAFFEKFVENTLIQPTFIYNYPKDISPLARENKTNPSFVERFELFVVGKELVNSFSELNNPIEQKDRLIEQLKQNQLGNEEAEEELDEDFIEALEYGMPPTGGMGLGIDRLVMLLTNTSNIRDVILFPHFKHIQK</sequence>
<dbReference type="InterPro" id="IPR004364">
    <property type="entry name" value="Aa-tRNA-synt_II"/>
</dbReference>
<evidence type="ECO:0000256" key="3">
    <source>
        <dbReference type="ARBA" id="ARBA00015745"/>
    </source>
</evidence>
<dbReference type="Proteomes" id="UP000037086">
    <property type="component" value="Unassembled WGS sequence"/>
</dbReference>
<dbReference type="InterPro" id="IPR006195">
    <property type="entry name" value="aa-tRNA-synth_II"/>
</dbReference>
<dbReference type="EC" id="6.1.1.6" evidence="2 11"/>
<dbReference type="PROSITE" id="PS50862">
    <property type="entry name" value="AA_TRNA_LIGASE_II"/>
    <property type="match status" value="1"/>
</dbReference>
<dbReference type="PATRIC" id="fig|198422.3.peg.262"/>
<evidence type="ECO:0000256" key="4">
    <source>
        <dbReference type="ARBA" id="ARBA00022598"/>
    </source>
</evidence>
<protein>
    <recommendedName>
        <fullName evidence="3 11">Lysine--tRNA ligase</fullName>
        <ecNumber evidence="2 11">6.1.1.6</ecNumber>
    </recommendedName>
</protein>
<keyword evidence="4" id="KW-0436">Ligase</keyword>
<keyword evidence="11" id="KW-0460">Magnesium</keyword>
<evidence type="ECO:0000256" key="6">
    <source>
        <dbReference type="ARBA" id="ARBA00022741"/>
    </source>
</evidence>
<dbReference type="PANTHER" id="PTHR42918">
    <property type="entry name" value="LYSYL-TRNA SYNTHETASE"/>
    <property type="match status" value="1"/>
</dbReference>